<protein>
    <submittedName>
        <fullName evidence="1">Alkaline phosphatase family protein</fullName>
    </submittedName>
</protein>
<sequence>MDKKTKLLMLGVDAALPDLIKKFSSEGILPNISKLMNIGYFSRTITTFPPLTAAAWGAIVSGAGPGTCGIPSLMVREPGEELDEWHTSFDKRKMKAETLWEAEKKADRTSALINWPVTWPMEDGIENGIQIAASLNPPFRFFYMPLWDIANSSLFASKKYRCNQVPGRAVVKELNDAKGWDNLPESYLLPKEFEINVPPVYAEGPKYQVVIISDEKDLGYNQMIISSDKNADNAVACLKENEWSDWIEEDFIDNSKESKSGTFRFYVPKLSQDAQEFSLFASAINTKESYTAPSSLQKEIEEVAGPYMEVDDPWAFMDGWVELDQYLNQLNDHVNWWSKTTKYVIENKDVDSIYTWVGTVDHAQHVLYGGIDPKSKFYDPEESEKWMDHMRTVYKQIDRGIGEILENVNLDETLVTLVSDHGFSTLEWNPYLKYYLREADLLSYEIDPESGEMIIDWSKTKCFPLEPCHAHLFINLKGRDPQGIVEPEDYHKVQREIIDALLDMKNPINGERMVELALPKEEAGQLGNYEFQGFDKIGDVLFALKTNYMANPFAYQSKVQYPDGTERIVENTEKIEPAEFTKNFSGVHLALPWNKEMHASLILAGKGIDHNESNKPLNIIDVAPTISKILDIPKPKHAEGNFIDELM</sequence>
<reference evidence="1 2" key="1">
    <citation type="submission" date="2021-10" db="EMBL/GenBank/DDBJ databases">
        <authorList>
            <person name="Grouzdev D.S."/>
            <person name="Pantiukh K.S."/>
            <person name="Krutkina M.S."/>
        </authorList>
    </citation>
    <scope>NUCLEOTIDE SEQUENCE [LARGE SCALE GENOMIC DNA]</scope>
    <source>
        <strain evidence="1 2">Z-7514</strain>
    </source>
</reference>
<dbReference type="EMBL" id="JAJFAT010000017">
    <property type="protein sequence ID" value="MCC3145781.1"/>
    <property type="molecule type" value="Genomic_DNA"/>
</dbReference>
<dbReference type="PANTHER" id="PTHR10151:SF120">
    <property type="entry name" value="BIS(5'-ADENOSYL)-TRIPHOSPHATASE"/>
    <property type="match status" value="1"/>
</dbReference>
<dbReference type="SUPFAM" id="SSF53649">
    <property type="entry name" value="Alkaline phosphatase-like"/>
    <property type="match status" value="1"/>
</dbReference>
<comment type="caution">
    <text evidence="1">The sequence shown here is derived from an EMBL/GenBank/DDBJ whole genome shotgun (WGS) entry which is preliminary data.</text>
</comment>
<dbReference type="GO" id="GO:0016787">
    <property type="term" value="F:hydrolase activity"/>
    <property type="evidence" value="ECO:0007669"/>
    <property type="project" value="UniProtKB-ARBA"/>
</dbReference>
<dbReference type="AlphaFoldDB" id="A0AAW4X1S5"/>
<evidence type="ECO:0000313" key="2">
    <source>
        <dbReference type="Proteomes" id="UP001199296"/>
    </source>
</evidence>
<organism evidence="1 2">
    <name type="scientific">Halanaerobium polyolivorans</name>
    <dbReference type="NCBI Taxonomy" id="2886943"/>
    <lineage>
        <taxon>Bacteria</taxon>
        <taxon>Bacillati</taxon>
        <taxon>Bacillota</taxon>
        <taxon>Clostridia</taxon>
        <taxon>Halanaerobiales</taxon>
        <taxon>Halanaerobiaceae</taxon>
        <taxon>Halanaerobium</taxon>
    </lineage>
</organism>
<proteinExistence type="predicted"/>
<dbReference type="InterPro" id="IPR017850">
    <property type="entry name" value="Alkaline_phosphatase_core_sf"/>
</dbReference>
<evidence type="ECO:0000313" key="1">
    <source>
        <dbReference type="EMBL" id="MCC3145781.1"/>
    </source>
</evidence>
<gene>
    <name evidence="1" type="ORF">LJ207_10640</name>
</gene>
<accession>A0AAW4X1S5</accession>
<dbReference type="Pfam" id="PF01663">
    <property type="entry name" value="Phosphodiest"/>
    <property type="match status" value="2"/>
</dbReference>
<dbReference type="Proteomes" id="UP001199296">
    <property type="component" value="Unassembled WGS sequence"/>
</dbReference>
<keyword evidence="2" id="KW-1185">Reference proteome</keyword>
<dbReference type="RefSeq" id="WP_229346481.1">
    <property type="nucleotide sequence ID" value="NZ_JAJFAT010000017.1"/>
</dbReference>
<dbReference type="PANTHER" id="PTHR10151">
    <property type="entry name" value="ECTONUCLEOTIDE PYROPHOSPHATASE/PHOSPHODIESTERASE"/>
    <property type="match status" value="1"/>
</dbReference>
<name>A0AAW4X1S5_9FIRM</name>
<dbReference type="InterPro" id="IPR002591">
    <property type="entry name" value="Phosphodiest/P_Trfase"/>
</dbReference>
<dbReference type="Gene3D" id="3.40.720.10">
    <property type="entry name" value="Alkaline Phosphatase, subunit A"/>
    <property type="match status" value="2"/>
</dbReference>